<evidence type="ECO:0000313" key="2">
    <source>
        <dbReference type="Proteomes" id="UP000247702"/>
    </source>
</evidence>
<organism evidence="1 2">
    <name type="scientific">Rhizophagus clarus</name>
    <dbReference type="NCBI Taxonomy" id="94130"/>
    <lineage>
        <taxon>Eukaryota</taxon>
        <taxon>Fungi</taxon>
        <taxon>Fungi incertae sedis</taxon>
        <taxon>Mucoromycota</taxon>
        <taxon>Glomeromycotina</taxon>
        <taxon>Glomeromycetes</taxon>
        <taxon>Glomerales</taxon>
        <taxon>Glomeraceae</taxon>
        <taxon>Rhizophagus</taxon>
    </lineage>
</organism>
<reference evidence="1 2" key="1">
    <citation type="submission" date="2017-11" db="EMBL/GenBank/DDBJ databases">
        <title>The genome of Rhizophagus clarus HR1 reveals common genetic basis of auxotrophy among arbuscular mycorrhizal fungi.</title>
        <authorList>
            <person name="Kobayashi Y."/>
        </authorList>
    </citation>
    <scope>NUCLEOTIDE SEQUENCE [LARGE SCALE GENOMIC DNA]</scope>
    <source>
        <strain evidence="1 2">HR1</strain>
    </source>
</reference>
<dbReference type="Proteomes" id="UP000247702">
    <property type="component" value="Unassembled WGS sequence"/>
</dbReference>
<evidence type="ECO:0000313" key="1">
    <source>
        <dbReference type="EMBL" id="GBB92132.1"/>
    </source>
</evidence>
<name>A0A2Z6QUH3_9GLOM</name>
<gene>
    <name evidence="1" type="ORF">RclHR1_01970014</name>
</gene>
<comment type="caution">
    <text evidence="1">The sequence shown here is derived from an EMBL/GenBank/DDBJ whole genome shotgun (WGS) entry which is preliminary data.</text>
</comment>
<accession>A0A2Z6QUH3</accession>
<dbReference type="AlphaFoldDB" id="A0A2Z6QUH3"/>
<dbReference type="EMBL" id="BEXD01001079">
    <property type="protein sequence ID" value="GBB92132.1"/>
    <property type="molecule type" value="Genomic_DNA"/>
</dbReference>
<sequence>MFEDTSFQQDRNYKNPVFVLHQKVLAFAIFKQLLASCNKLDVSDMALFSQNSTIPNIILIPGCHTAFSDITEFKFFQQGIYGDVERAKIICFLNILGYSSVIFPILK</sequence>
<proteinExistence type="predicted"/>
<protein>
    <submittedName>
        <fullName evidence="1">Uncharacterized protein</fullName>
    </submittedName>
</protein>
<keyword evidence="2" id="KW-1185">Reference proteome</keyword>